<sequence length="234" mass="26687">MSSYYTGENYFQWVDRLLRENLGTITTVTDSMQYTEAGAQLALKTASCEDITSMRAALATQFNHYIKIHYNGQIPIDIIKYLVNKAYSHLAECQKKIQARYSLYYSRYRLYGQQPENKRDEYDRAYSNSATIATSNLSPEKLYEGFKEYHATVAEAVREVCRNKAIIYDEAEFSDFLIKVLCCSKTYAGLICVCDIALERFVGGDVVGCGQLLDDVQRHPFIVGILKDSKEPCC</sequence>
<reference evidence="1" key="1">
    <citation type="submission" date="2022-07" db="EMBL/GenBank/DDBJ databases">
        <title>Phylogenomic reconstructions and comparative analyses of Kickxellomycotina fungi.</title>
        <authorList>
            <person name="Reynolds N.K."/>
            <person name="Stajich J.E."/>
            <person name="Barry K."/>
            <person name="Grigoriev I.V."/>
            <person name="Crous P."/>
            <person name="Smith M.E."/>
        </authorList>
    </citation>
    <scope>NUCLEOTIDE SEQUENCE</scope>
    <source>
        <strain evidence="1">NBRC 100468</strain>
    </source>
</reference>
<dbReference type="EMBL" id="JANBPU010000670">
    <property type="protein sequence ID" value="KAJ1909868.1"/>
    <property type="molecule type" value="Genomic_DNA"/>
</dbReference>
<protein>
    <submittedName>
        <fullName evidence="1">Uncharacterized protein</fullName>
    </submittedName>
</protein>
<evidence type="ECO:0000313" key="1">
    <source>
        <dbReference type="EMBL" id="KAJ1909868.1"/>
    </source>
</evidence>
<evidence type="ECO:0000313" key="2">
    <source>
        <dbReference type="Proteomes" id="UP001150538"/>
    </source>
</evidence>
<comment type="caution">
    <text evidence="1">The sequence shown here is derived from an EMBL/GenBank/DDBJ whole genome shotgun (WGS) entry which is preliminary data.</text>
</comment>
<name>A0A9W7ZPG0_9FUNG</name>
<dbReference type="AlphaFoldDB" id="A0A9W7ZPG0"/>
<organism evidence="1 2">
    <name type="scientific">Mycoemilia scoparia</name>
    <dbReference type="NCBI Taxonomy" id="417184"/>
    <lineage>
        <taxon>Eukaryota</taxon>
        <taxon>Fungi</taxon>
        <taxon>Fungi incertae sedis</taxon>
        <taxon>Zoopagomycota</taxon>
        <taxon>Kickxellomycotina</taxon>
        <taxon>Kickxellomycetes</taxon>
        <taxon>Kickxellales</taxon>
        <taxon>Kickxellaceae</taxon>
        <taxon>Mycoemilia</taxon>
    </lineage>
</organism>
<accession>A0A9W7ZPG0</accession>
<keyword evidence="2" id="KW-1185">Reference proteome</keyword>
<gene>
    <name evidence="1" type="ORF">H4219_006327</name>
</gene>
<proteinExistence type="predicted"/>
<dbReference type="Proteomes" id="UP001150538">
    <property type="component" value="Unassembled WGS sequence"/>
</dbReference>